<evidence type="ECO:0000313" key="7">
    <source>
        <dbReference type="EMBL" id="ANP35814.1"/>
    </source>
</evidence>
<dbReference type="Proteomes" id="UP001218364">
    <property type="component" value="Unassembled WGS sequence"/>
</dbReference>
<dbReference type="OrthoDB" id="5291101at2"/>
<dbReference type="GO" id="GO:0016757">
    <property type="term" value="F:glycosyltransferase activity"/>
    <property type="evidence" value="ECO:0007669"/>
    <property type="project" value="UniProtKB-KW"/>
</dbReference>
<reference evidence="8 10" key="2">
    <citation type="submission" date="2023-02" db="EMBL/GenBank/DDBJ databases">
        <title>Population genomics of bacteria associated with diatom.</title>
        <authorList>
            <person name="Xie J."/>
            <person name="Wang H."/>
        </authorList>
    </citation>
    <scope>NUCLEOTIDE SEQUENCE [LARGE SCALE GENOMIC DNA]</scope>
    <source>
        <strain evidence="8 10">PT47_8</strain>
    </source>
</reference>
<name>A0A1B0ZNZ7_9RHOB</name>
<dbReference type="AlphaFoldDB" id="A0A1B0ZNZ7"/>
<evidence type="ECO:0000256" key="1">
    <source>
        <dbReference type="ARBA" id="ARBA00004236"/>
    </source>
</evidence>
<keyword evidence="2" id="KW-1003">Cell membrane</keyword>
<organism evidence="7 9">
    <name type="scientific">Phaeobacter gallaeciensis</name>
    <dbReference type="NCBI Taxonomy" id="60890"/>
    <lineage>
        <taxon>Bacteria</taxon>
        <taxon>Pseudomonadati</taxon>
        <taxon>Pseudomonadota</taxon>
        <taxon>Alphaproteobacteria</taxon>
        <taxon>Rhodobacterales</taxon>
        <taxon>Roseobacteraceae</taxon>
        <taxon>Phaeobacter</taxon>
    </lineage>
</organism>
<dbReference type="NCBIfam" id="TIGR04283">
    <property type="entry name" value="glyco_like_mftF"/>
    <property type="match status" value="1"/>
</dbReference>
<feature type="domain" description="Glycosyltransferase 2-like" evidence="6">
    <location>
        <begin position="6"/>
        <end position="105"/>
    </location>
</feature>
<dbReference type="EMBL" id="JARCJK010000003">
    <property type="protein sequence ID" value="MDE4165811.1"/>
    <property type="molecule type" value="Genomic_DNA"/>
</dbReference>
<dbReference type="Proteomes" id="UP000092565">
    <property type="component" value="Chromosome"/>
</dbReference>
<dbReference type="InterPro" id="IPR029044">
    <property type="entry name" value="Nucleotide-diphossugar_trans"/>
</dbReference>
<keyword evidence="5" id="KW-0472">Membrane</keyword>
<keyword evidence="9" id="KW-1185">Reference proteome</keyword>
<sequence length="226" mass="24644">MPAPISIVIPTLNSEAELPGCLEALMEGLASGLIRELVISDGGSQDHTATIAEEVGAELLSGAPSRGGQLRRGCEAAQGDWLLMLHADTRLSAGWSDEVSRHLEQGEGRPGYFRLAFRARGLRPALVAGWANLRARLFGLPYGDQGLLVRRSDYQAAGGYPDQPLMEDVALALRLKGLVEIPVRAQTSAARYERDGWLRRGARNLWTLTRYALGVSPERLARAYRK</sequence>
<evidence type="ECO:0000313" key="8">
    <source>
        <dbReference type="EMBL" id="MDE4165811.1"/>
    </source>
</evidence>
<dbReference type="InterPro" id="IPR026461">
    <property type="entry name" value="Trfase_2_rSAM/seldom_assoc"/>
</dbReference>
<dbReference type="GO" id="GO:0005886">
    <property type="term" value="C:plasma membrane"/>
    <property type="evidence" value="ECO:0007669"/>
    <property type="project" value="UniProtKB-SubCell"/>
</dbReference>
<accession>A0A1B0ZNZ7</accession>
<evidence type="ECO:0000259" key="6">
    <source>
        <dbReference type="Pfam" id="PF00535"/>
    </source>
</evidence>
<evidence type="ECO:0000256" key="5">
    <source>
        <dbReference type="ARBA" id="ARBA00023136"/>
    </source>
</evidence>
<evidence type="ECO:0000256" key="2">
    <source>
        <dbReference type="ARBA" id="ARBA00022475"/>
    </source>
</evidence>
<evidence type="ECO:0000256" key="4">
    <source>
        <dbReference type="ARBA" id="ARBA00022679"/>
    </source>
</evidence>
<dbReference type="SUPFAM" id="SSF53448">
    <property type="entry name" value="Nucleotide-diphospho-sugar transferases"/>
    <property type="match status" value="1"/>
</dbReference>
<protein>
    <submittedName>
        <fullName evidence="7">Glycosyl transferase</fullName>
    </submittedName>
    <submittedName>
        <fullName evidence="8">TIGR04283 family arsenosugar biosynthesis glycosyltransferase</fullName>
    </submittedName>
</protein>
<keyword evidence="3" id="KW-0328">Glycosyltransferase</keyword>
<gene>
    <name evidence="7" type="ORF">JL2886_00890</name>
    <name evidence="8" type="ORF">PXK24_08905</name>
</gene>
<keyword evidence="4 7" id="KW-0808">Transferase</keyword>
<evidence type="ECO:0000256" key="3">
    <source>
        <dbReference type="ARBA" id="ARBA00022676"/>
    </source>
</evidence>
<dbReference type="InterPro" id="IPR001173">
    <property type="entry name" value="Glyco_trans_2-like"/>
</dbReference>
<dbReference type="Pfam" id="PF00535">
    <property type="entry name" value="Glycos_transf_2"/>
    <property type="match status" value="1"/>
</dbReference>
<dbReference type="EMBL" id="CP015124">
    <property type="protein sequence ID" value="ANP35814.1"/>
    <property type="molecule type" value="Genomic_DNA"/>
</dbReference>
<dbReference type="PANTHER" id="PTHR43646:SF2">
    <property type="entry name" value="GLYCOSYLTRANSFERASE 2-LIKE DOMAIN-CONTAINING PROTEIN"/>
    <property type="match status" value="1"/>
</dbReference>
<evidence type="ECO:0000313" key="10">
    <source>
        <dbReference type="Proteomes" id="UP001218364"/>
    </source>
</evidence>
<comment type="subcellular location">
    <subcellularLocation>
        <location evidence="1">Cell membrane</location>
    </subcellularLocation>
</comment>
<dbReference type="PATRIC" id="fig|60890.4.peg.870"/>
<evidence type="ECO:0000313" key="9">
    <source>
        <dbReference type="Proteomes" id="UP000092565"/>
    </source>
</evidence>
<reference evidence="7 9" key="1">
    <citation type="submission" date="2016-04" db="EMBL/GenBank/DDBJ databases">
        <authorList>
            <person name="Evans L.H."/>
            <person name="Alamgir A."/>
            <person name="Owens N."/>
            <person name="Weber N.D."/>
            <person name="Virtaneva K."/>
            <person name="Barbian K."/>
            <person name="Babar A."/>
            <person name="Rosenke K."/>
        </authorList>
    </citation>
    <scope>NUCLEOTIDE SEQUENCE [LARGE SCALE GENOMIC DNA]</scope>
    <source>
        <strain evidence="7 9">JL2886</strain>
    </source>
</reference>
<dbReference type="PANTHER" id="PTHR43646">
    <property type="entry name" value="GLYCOSYLTRANSFERASE"/>
    <property type="match status" value="1"/>
</dbReference>
<dbReference type="Gene3D" id="3.90.550.10">
    <property type="entry name" value="Spore Coat Polysaccharide Biosynthesis Protein SpsA, Chain A"/>
    <property type="match status" value="1"/>
</dbReference>
<dbReference type="RefSeq" id="WP_065270887.1">
    <property type="nucleotide sequence ID" value="NZ_CP015124.1"/>
</dbReference>
<dbReference type="CDD" id="cd02522">
    <property type="entry name" value="GT_2_like_a"/>
    <property type="match status" value="1"/>
</dbReference>
<proteinExistence type="predicted"/>